<sequence length="123" mass="13738">MRRTTLHAFPELLFIPILYDNTSVFRPRGWSDVFFVPMTNNPCLSCLNTPIGSPFSYNRLVLPKKYTCAHVLGRPYPSCLCFPLNHKANLSVTGSYGSCSSPLLLSTLPSLSLSFLLNSLWPP</sequence>
<evidence type="ECO:0000313" key="2">
    <source>
        <dbReference type="Proteomes" id="UP000321570"/>
    </source>
</evidence>
<dbReference type="AlphaFoldDB" id="A0A564YBM5"/>
<reference evidence="1 2" key="1">
    <citation type="submission" date="2019-07" db="EMBL/GenBank/DDBJ databases">
        <authorList>
            <person name="Jastrzebski P J."/>
            <person name="Paukszto L."/>
            <person name="Jastrzebski P J."/>
        </authorList>
    </citation>
    <scope>NUCLEOTIDE SEQUENCE [LARGE SCALE GENOMIC DNA]</scope>
    <source>
        <strain evidence="1 2">WMS-il1</strain>
    </source>
</reference>
<accession>A0A564YBM5</accession>
<dbReference type="Proteomes" id="UP000321570">
    <property type="component" value="Unassembled WGS sequence"/>
</dbReference>
<evidence type="ECO:0000313" key="1">
    <source>
        <dbReference type="EMBL" id="VUZ44671.1"/>
    </source>
</evidence>
<proteinExistence type="predicted"/>
<organism evidence="1 2">
    <name type="scientific">Hymenolepis diminuta</name>
    <name type="common">Rat tapeworm</name>
    <dbReference type="NCBI Taxonomy" id="6216"/>
    <lineage>
        <taxon>Eukaryota</taxon>
        <taxon>Metazoa</taxon>
        <taxon>Spiralia</taxon>
        <taxon>Lophotrochozoa</taxon>
        <taxon>Platyhelminthes</taxon>
        <taxon>Cestoda</taxon>
        <taxon>Eucestoda</taxon>
        <taxon>Cyclophyllidea</taxon>
        <taxon>Hymenolepididae</taxon>
        <taxon>Hymenolepis</taxon>
    </lineage>
</organism>
<protein>
    <submittedName>
        <fullName evidence="1">Uncharacterized protein</fullName>
    </submittedName>
</protein>
<name>A0A564YBM5_HYMDI</name>
<dbReference type="EMBL" id="CABIJS010000144">
    <property type="protein sequence ID" value="VUZ44671.1"/>
    <property type="molecule type" value="Genomic_DNA"/>
</dbReference>
<keyword evidence="2" id="KW-1185">Reference proteome</keyword>
<gene>
    <name evidence="1" type="ORF">WMSIL1_LOCUS4883</name>
</gene>